<dbReference type="Gene3D" id="3.40.50.1580">
    <property type="entry name" value="Nucleoside phosphorylase domain"/>
    <property type="match status" value="1"/>
</dbReference>
<dbReference type="InterPro" id="IPR018099">
    <property type="entry name" value="Purine_phosphorylase-2_CS"/>
</dbReference>
<feature type="binding site" evidence="3">
    <location>
        <position position="191"/>
    </location>
    <ligand>
        <name>phosphate</name>
        <dbReference type="ChEBI" id="CHEBI:43474"/>
    </ligand>
</feature>
<feature type="binding site" evidence="3">
    <location>
        <begin position="214"/>
        <end position="216"/>
    </location>
    <ligand>
        <name>substrate</name>
    </ligand>
</feature>
<dbReference type="GO" id="GO:0017061">
    <property type="term" value="F:S-methyl-5-thioadenosine phosphorylase activity"/>
    <property type="evidence" value="ECO:0007669"/>
    <property type="project" value="InterPro"/>
</dbReference>
<dbReference type="EC" id="2.4.2.1" evidence="3"/>
<dbReference type="Proteomes" id="UP000034603">
    <property type="component" value="Unassembled WGS sequence"/>
</dbReference>
<dbReference type="SUPFAM" id="SSF53167">
    <property type="entry name" value="Purine and uridine phosphorylases"/>
    <property type="match status" value="1"/>
</dbReference>
<dbReference type="GO" id="GO:0005829">
    <property type="term" value="C:cytosol"/>
    <property type="evidence" value="ECO:0007669"/>
    <property type="project" value="TreeGrafter"/>
</dbReference>
<gene>
    <name evidence="5" type="ORF">US62_C0006G0007</name>
</gene>
<dbReference type="HAMAP" id="MF_01963">
    <property type="entry name" value="MTAP"/>
    <property type="match status" value="1"/>
</dbReference>
<keyword evidence="1 3" id="KW-0328">Glycosyltransferase</keyword>
<feature type="binding site" evidence="3">
    <location>
        <begin position="52"/>
        <end position="53"/>
    </location>
    <ligand>
        <name>phosphate</name>
        <dbReference type="ChEBI" id="CHEBI:43474"/>
    </ligand>
</feature>
<accession>A0A0G0KZR9</accession>
<dbReference type="EMBL" id="LBTR01000006">
    <property type="protein sequence ID" value="KKQ45996.1"/>
    <property type="molecule type" value="Genomic_DNA"/>
</dbReference>
<dbReference type="PROSITE" id="PS01240">
    <property type="entry name" value="PNP_MTAP_2"/>
    <property type="match status" value="1"/>
</dbReference>
<dbReference type="PANTHER" id="PTHR42679:SF2">
    <property type="entry name" value="S-METHYL-5'-THIOADENOSINE PHOSPHORYLASE"/>
    <property type="match status" value="1"/>
</dbReference>
<comment type="similarity">
    <text evidence="3">Belongs to the PNP/MTAP phosphorylase family. MTAP subfamily.</text>
</comment>
<sequence>MVKADIGVIGGSGFYELINKAEKVSIDTPFGPTSDKISLGLIANKKVAFIPRHGSKHSYLPHMVPYAANIYAFKKLGVTRIIAPTASGSLNKVYKPGDFVLCDQFVNFTSGRIDSFFQGNNTPRELKYKVVHISGSPYCEMLRNIAFKQAQKNNIKCHKSATVVVINGPRFASKAESVWYQSNGWGVINMTQYPEAILAHEASICYLNISLITDYDNGIIDKLKIKPVNVTKVLKVFKKNNVILKEFVSTLIKNIPQNEDCLCRHSLDNSVVN</sequence>
<dbReference type="CDD" id="cd09010">
    <property type="entry name" value="MTAP_SsMTAPII_like_MTIP"/>
    <property type="match status" value="1"/>
</dbReference>
<feature type="binding site" evidence="3">
    <location>
        <position position="190"/>
    </location>
    <ligand>
        <name>substrate</name>
    </ligand>
</feature>
<dbReference type="InterPro" id="IPR035994">
    <property type="entry name" value="Nucleoside_phosphorylase_sf"/>
</dbReference>
<name>A0A0G0KZR9_9BACT</name>
<comment type="pathway">
    <text evidence="3">Purine metabolism; purine nucleoside salvage.</text>
</comment>
<reference evidence="5 6" key="1">
    <citation type="journal article" date="2015" name="Nature">
        <title>rRNA introns, odd ribosomes, and small enigmatic genomes across a large radiation of phyla.</title>
        <authorList>
            <person name="Brown C.T."/>
            <person name="Hug L.A."/>
            <person name="Thomas B.C."/>
            <person name="Sharon I."/>
            <person name="Castelle C.J."/>
            <person name="Singh A."/>
            <person name="Wilkins M.J."/>
            <person name="Williams K.H."/>
            <person name="Banfield J.F."/>
        </authorList>
    </citation>
    <scope>NUCLEOTIDE SEQUENCE [LARGE SCALE GENOMIC DNA]</scope>
</reference>
<proteinExistence type="inferred from homology"/>
<evidence type="ECO:0000313" key="6">
    <source>
        <dbReference type="Proteomes" id="UP000034603"/>
    </source>
</evidence>
<comment type="caution">
    <text evidence="5">The sequence shown here is derived from an EMBL/GenBank/DDBJ whole genome shotgun (WGS) entry which is preliminary data.</text>
</comment>
<keyword evidence="3" id="KW-0660">Purine salvage</keyword>
<keyword evidence="2 3" id="KW-0808">Transferase</keyword>
<feature type="domain" description="Nucleoside phosphorylase" evidence="4">
    <location>
        <begin position="5"/>
        <end position="252"/>
    </location>
</feature>
<evidence type="ECO:0000256" key="2">
    <source>
        <dbReference type="ARBA" id="ARBA00022679"/>
    </source>
</evidence>
<dbReference type="GO" id="GO:0006166">
    <property type="term" value="P:purine ribonucleoside salvage"/>
    <property type="evidence" value="ECO:0007669"/>
    <property type="project" value="UniProtKB-UniRule"/>
</dbReference>
<evidence type="ECO:0000259" key="4">
    <source>
        <dbReference type="Pfam" id="PF01048"/>
    </source>
</evidence>
<dbReference type="AlphaFoldDB" id="A0A0G0KZR9"/>
<dbReference type="InterPro" id="IPR010044">
    <property type="entry name" value="MTAP"/>
</dbReference>
<dbReference type="PATRIC" id="fig|1618546.3.peg.173"/>
<comment type="function">
    <text evidence="3">Purine nucleoside phosphorylase involved in purine salvage.</text>
</comment>
<evidence type="ECO:0000256" key="3">
    <source>
        <dbReference type="HAMAP-Rule" id="MF_01963"/>
    </source>
</evidence>
<dbReference type="UniPathway" id="UPA00606"/>
<dbReference type="Pfam" id="PF01048">
    <property type="entry name" value="PNP_UDP_1"/>
    <property type="match status" value="1"/>
</dbReference>
<comment type="catalytic activity">
    <reaction evidence="3">
        <text>a purine D-ribonucleoside + phosphate = a purine nucleobase + alpha-D-ribose 1-phosphate</text>
        <dbReference type="Rhea" id="RHEA:19805"/>
        <dbReference type="ChEBI" id="CHEBI:26386"/>
        <dbReference type="ChEBI" id="CHEBI:43474"/>
        <dbReference type="ChEBI" id="CHEBI:57720"/>
        <dbReference type="ChEBI" id="CHEBI:142355"/>
        <dbReference type="EC" id="2.4.2.1"/>
    </reaction>
</comment>
<protein>
    <recommendedName>
        <fullName evidence="3">Purine nucleoside phosphorylase</fullName>
        <shortName evidence="3">PNP</shortName>
        <ecNumber evidence="3">2.4.2.1</ecNumber>
    </recommendedName>
</protein>
<feature type="site" description="Important for substrate specificity" evidence="3">
    <location>
        <position position="230"/>
    </location>
</feature>
<evidence type="ECO:0000256" key="1">
    <source>
        <dbReference type="ARBA" id="ARBA00022676"/>
    </source>
</evidence>
<dbReference type="InterPro" id="IPR000845">
    <property type="entry name" value="Nucleoside_phosphorylase_d"/>
</dbReference>
<comment type="subunit">
    <text evidence="3">Homohexamer. Dimer of a homotrimer.</text>
</comment>
<dbReference type="GO" id="GO:0019509">
    <property type="term" value="P:L-methionine salvage from methylthioadenosine"/>
    <property type="evidence" value="ECO:0007669"/>
    <property type="project" value="TreeGrafter"/>
</dbReference>
<comment type="caution">
    <text evidence="3">Lacks conserved residue(s) required for the propagation of feature annotation.</text>
</comment>
<feature type="binding site" evidence="3">
    <location>
        <begin position="85"/>
        <end position="86"/>
    </location>
    <ligand>
        <name>phosphate</name>
        <dbReference type="ChEBI" id="CHEBI:43474"/>
    </ligand>
</feature>
<evidence type="ECO:0000313" key="5">
    <source>
        <dbReference type="EMBL" id="KKQ45996.1"/>
    </source>
</evidence>
<comment type="miscellaneous">
    <text evidence="3">Although this enzyme belongs to the family of MTA phosphorylases based on sequence homology, it lacks several conserved amino acids in the substrate binding pocket that confer specificity towards MTA.</text>
</comment>
<organism evidence="5 6">
    <name type="scientific">Candidatus Woesebacteria bacterium GW2011_GWA1_37_8</name>
    <dbReference type="NCBI Taxonomy" id="1618546"/>
    <lineage>
        <taxon>Bacteria</taxon>
        <taxon>Candidatus Woeseibacteriota</taxon>
    </lineage>
</organism>
<dbReference type="PANTHER" id="PTHR42679">
    <property type="entry name" value="S-METHYL-5'-THIOADENOSINE PHOSPHORYLASE"/>
    <property type="match status" value="1"/>
</dbReference>
<feature type="binding site" evidence="3">
    <location>
        <position position="12"/>
    </location>
    <ligand>
        <name>phosphate</name>
        <dbReference type="ChEBI" id="CHEBI:43474"/>
    </ligand>
</feature>